<dbReference type="PATRIC" id="fig|1360.105.peg.2335"/>
<dbReference type="EMBL" id="LKLN01000030">
    <property type="protein sequence ID" value="KSU06505.1"/>
    <property type="molecule type" value="Genomic_DNA"/>
</dbReference>
<protein>
    <submittedName>
        <fullName evidence="1">Phage protein</fullName>
    </submittedName>
</protein>
<comment type="caution">
    <text evidence="1">The sequence shown here is derived from an EMBL/GenBank/DDBJ whole genome shotgun (WGS) entry which is preliminary data.</text>
</comment>
<organism evidence="1 2">
    <name type="scientific">Lactococcus lactis subsp. lactis</name>
    <name type="common">Streptococcus lactis</name>
    <dbReference type="NCBI Taxonomy" id="1360"/>
    <lineage>
        <taxon>Bacteria</taxon>
        <taxon>Bacillati</taxon>
        <taxon>Bacillota</taxon>
        <taxon>Bacilli</taxon>
        <taxon>Lactobacillales</taxon>
        <taxon>Streptococcaceae</taxon>
        <taxon>Lactococcus</taxon>
    </lineage>
</organism>
<gene>
    <name evidence="1" type="ORF">KF282_1096</name>
</gene>
<dbReference type="AlphaFoldDB" id="A0A0V8CZP2"/>
<proteinExistence type="predicted"/>
<dbReference type="RefSeq" id="WP_058219445.1">
    <property type="nucleotide sequence ID" value="NZ_LKLN01000030.1"/>
</dbReference>
<name>A0A0V8CZP2_LACLL</name>
<dbReference type="Pfam" id="PF12691">
    <property type="entry name" value="Phage_tail_terminator_6"/>
    <property type="match status" value="1"/>
</dbReference>
<sequence length="144" mass="16460">MDIFSVLSNRLRTLQLETPRVTDNGRQIIQEDNPPQDNERDLSLQSVASGQGIKDLSLGREMSFLVQVTIKNTDQLQAYNDAWKIANDFDRLPRYEDSELVTLESGDGSFFFDSSSVYTQPRNLGKQEHDAYLYVLTLALNIRK</sequence>
<accession>A0A0V8CZP2</accession>
<reference evidence="2" key="1">
    <citation type="submission" date="2015-10" db="EMBL/GenBank/DDBJ databases">
        <title>Draft Genome Sequences of 11 Lactococcus lactis subspecies cremoris strains.</title>
        <authorList>
            <person name="Wels M."/>
            <person name="Backus L."/>
            <person name="Boekhorst J."/>
            <person name="Dijkstra A."/>
            <person name="Beerthuizen M."/>
            <person name="Kelly W."/>
            <person name="Siezen R."/>
            <person name="Bachmann H."/>
            <person name="Van Hijum S."/>
        </authorList>
    </citation>
    <scope>NUCLEOTIDE SEQUENCE [LARGE SCALE GENOMIC DNA]</scope>
    <source>
        <strain evidence="2">KF282</strain>
    </source>
</reference>
<evidence type="ECO:0000313" key="2">
    <source>
        <dbReference type="Proteomes" id="UP000053058"/>
    </source>
</evidence>
<evidence type="ECO:0000313" key="1">
    <source>
        <dbReference type="EMBL" id="KSU06505.1"/>
    </source>
</evidence>
<dbReference type="Proteomes" id="UP000053058">
    <property type="component" value="Unassembled WGS sequence"/>
</dbReference>
<dbReference type="InterPro" id="IPR024411">
    <property type="entry name" value="Tail_terminator_phage"/>
</dbReference>